<organism evidence="1 2">
    <name type="scientific">Boletus edulis BED1</name>
    <dbReference type="NCBI Taxonomy" id="1328754"/>
    <lineage>
        <taxon>Eukaryota</taxon>
        <taxon>Fungi</taxon>
        <taxon>Dikarya</taxon>
        <taxon>Basidiomycota</taxon>
        <taxon>Agaricomycotina</taxon>
        <taxon>Agaricomycetes</taxon>
        <taxon>Agaricomycetidae</taxon>
        <taxon>Boletales</taxon>
        <taxon>Boletineae</taxon>
        <taxon>Boletaceae</taxon>
        <taxon>Boletoideae</taxon>
        <taxon>Boletus</taxon>
    </lineage>
</organism>
<sequence length="131" mass="14558">MASRKMGSSQVRKTSSLNHIFKRFSWRHLIDCFGLRGFIELQVERAIMDSANKDAIRAFRSSAPPSATAAKTQPGGLSDVSGPKFLMGPSGGIVTQFLPIVSYVHQNFTVIKITPEPEDEIHNFRPKNQIN</sequence>
<gene>
    <name evidence="1" type="ORF">L210DRAFT_1056825</name>
</gene>
<proteinExistence type="predicted"/>
<protein>
    <submittedName>
        <fullName evidence="1">Uncharacterized protein</fullName>
    </submittedName>
</protein>
<reference evidence="1" key="1">
    <citation type="submission" date="2019-10" db="EMBL/GenBank/DDBJ databases">
        <authorList>
            <consortium name="DOE Joint Genome Institute"/>
            <person name="Kuo A."/>
            <person name="Miyauchi S."/>
            <person name="Kiss E."/>
            <person name="Drula E."/>
            <person name="Kohler A."/>
            <person name="Sanchez-Garcia M."/>
            <person name="Andreopoulos B."/>
            <person name="Barry K.W."/>
            <person name="Bonito G."/>
            <person name="Buee M."/>
            <person name="Carver A."/>
            <person name="Chen C."/>
            <person name="Cichocki N."/>
            <person name="Clum A."/>
            <person name="Culley D."/>
            <person name="Crous P.W."/>
            <person name="Fauchery L."/>
            <person name="Girlanda M."/>
            <person name="Hayes R."/>
            <person name="Keri Z."/>
            <person name="LaButti K."/>
            <person name="Lipzen A."/>
            <person name="Lombard V."/>
            <person name="Magnuson J."/>
            <person name="Maillard F."/>
            <person name="Morin E."/>
            <person name="Murat C."/>
            <person name="Nolan M."/>
            <person name="Ohm R."/>
            <person name="Pangilinan J."/>
            <person name="Pereira M."/>
            <person name="Perotto S."/>
            <person name="Peter M."/>
            <person name="Riley R."/>
            <person name="Sitrit Y."/>
            <person name="Stielow B."/>
            <person name="Szollosi G."/>
            <person name="Zifcakova L."/>
            <person name="Stursova M."/>
            <person name="Spatafora J.W."/>
            <person name="Tedersoo L."/>
            <person name="Vaario L.-M."/>
            <person name="Yamada A."/>
            <person name="Yan M."/>
            <person name="Wang P."/>
            <person name="Xu J."/>
            <person name="Bruns T."/>
            <person name="Baldrian P."/>
            <person name="Vilgalys R."/>
            <person name="Henrissat B."/>
            <person name="Grigoriev I.V."/>
            <person name="Hibbett D."/>
            <person name="Nagy L.G."/>
            <person name="Martin F.M."/>
        </authorList>
    </citation>
    <scope>NUCLEOTIDE SEQUENCE</scope>
    <source>
        <strain evidence="1">BED1</strain>
    </source>
</reference>
<dbReference type="Proteomes" id="UP001194468">
    <property type="component" value="Unassembled WGS sequence"/>
</dbReference>
<evidence type="ECO:0000313" key="2">
    <source>
        <dbReference type="Proteomes" id="UP001194468"/>
    </source>
</evidence>
<dbReference type="AlphaFoldDB" id="A0AAD4GDU7"/>
<evidence type="ECO:0000313" key="1">
    <source>
        <dbReference type="EMBL" id="KAF8438381.1"/>
    </source>
</evidence>
<accession>A0AAD4GDU7</accession>
<keyword evidence="2" id="KW-1185">Reference proteome</keyword>
<comment type="caution">
    <text evidence="1">The sequence shown here is derived from an EMBL/GenBank/DDBJ whole genome shotgun (WGS) entry which is preliminary data.</text>
</comment>
<reference evidence="1" key="2">
    <citation type="journal article" date="2020" name="Nat. Commun.">
        <title>Large-scale genome sequencing of mycorrhizal fungi provides insights into the early evolution of symbiotic traits.</title>
        <authorList>
            <person name="Miyauchi S."/>
            <person name="Kiss E."/>
            <person name="Kuo A."/>
            <person name="Drula E."/>
            <person name="Kohler A."/>
            <person name="Sanchez-Garcia M."/>
            <person name="Morin E."/>
            <person name="Andreopoulos B."/>
            <person name="Barry K.W."/>
            <person name="Bonito G."/>
            <person name="Buee M."/>
            <person name="Carver A."/>
            <person name="Chen C."/>
            <person name="Cichocki N."/>
            <person name="Clum A."/>
            <person name="Culley D."/>
            <person name="Crous P.W."/>
            <person name="Fauchery L."/>
            <person name="Girlanda M."/>
            <person name="Hayes R.D."/>
            <person name="Keri Z."/>
            <person name="LaButti K."/>
            <person name="Lipzen A."/>
            <person name="Lombard V."/>
            <person name="Magnuson J."/>
            <person name="Maillard F."/>
            <person name="Murat C."/>
            <person name="Nolan M."/>
            <person name="Ohm R.A."/>
            <person name="Pangilinan J."/>
            <person name="Pereira M.F."/>
            <person name="Perotto S."/>
            <person name="Peter M."/>
            <person name="Pfister S."/>
            <person name="Riley R."/>
            <person name="Sitrit Y."/>
            <person name="Stielow J.B."/>
            <person name="Szollosi G."/>
            <person name="Zifcakova L."/>
            <person name="Stursova M."/>
            <person name="Spatafora J.W."/>
            <person name="Tedersoo L."/>
            <person name="Vaario L.M."/>
            <person name="Yamada A."/>
            <person name="Yan M."/>
            <person name="Wang P."/>
            <person name="Xu J."/>
            <person name="Bruns T."/>
            <person name="Baldrian P."/>
            <person name="Vilgalys R."/>
            <person name="Dunand C."/>
            <person name="Henrissat B."/>
            <person name="Grigoriev I.V."/>
            <person name="Hibbett D."/>
            <person name="Nagy L.G."/>
            <person name="Martin F.M."/>
        </authorList>
    </citation>
    <scope>NUCLEOTIDE SEQUENCE</scope>
    <source>
        <strain evidence="1">BED1</strain>
    </source>
</reference>
<dbReference type="EMBL" id="WHUW01000016">
    <property type="protein sequence ID" value="KAF8438381.1"/>
    <property type="molecule type" value="Genomic_DNA"/>
</dbReference>
<name>A0AAD4GDU7_BOLED</name>